<name>A0AAE0WB33_9BIVA</name>
<gene>
    <name evidence="1" type="ORF">CHS0354_010461</name>
</gene>
<dbReference type="AlphaFoldDB" id="A0AAE0WB33"/>
<comment type="caution">
    <text evidence="1">The sequence shown here is derived from an EMBL/GenBank/DDBJ whole genome shotgun (WGS) entry which is preliminary data.</text>
</comment>
<reference evidence="1" key="2">
    <citation type="journal article" date="2021" name="Genome Biol. Evol.">
        <title>Developing a high-quality reference genome for a parasitic bivalve with doubly uniparental inheritance (Bivalvia: Unionida).</title>
        <authorList>
            <person name="Smith C.H."/>
        </authorList>
    </citation>
    <scope>NUCLEOTIDE SEQUENCE</scope>
    <source>
        <strain evidence="1">CHS0354</strain>
        <tissue evidence="1">Mantle</tissue>
    </source>
</reference>
<protein>
    <submittedName>
        <fullName evidence="1">Uncharacterized protein</fullName>
    </submittedName>
</protein>
<accession>A0AAE0WB33</accession>
<organism evidence="1 2">
    <name type="scientific">Potamilus streckersoni</name>
    <dbReference type="NCBI Taxonomy" id="2493646"/>
    <lineage>
        <taxon>Eukaryota</taxon>
        <taxon>Metazoa</taxon>
        <taxon>Spiralia</taxon>
        <taxon>Lophotrochozoa</taxon>
        <taxon>Mollusca</taxon>
        <taxon>Bivalvia</taxon>
        <taxon>Autobranchia</taxon>
        <taxon>Heteroconchia</taxon>
        <taxon>Palaeoheterodonta</taxon>
        <taxon>Unionida</taxon>
        <taxon>Unionoidea</taxon>
        <taxon>Unionidae</taxon>
        <taxon>Ambleminae</taxon>
        <taxon>Lampsilini</taxon>
        <taxon>Potamilus</taxon>
    </lineage>
</organism>
<evidence type="ECO:0000313" key="1">
    <source>
        <dbReference type="EMBL" id="KAK3608758.1"/>
    </source>
</evidence>
<evidence type="ECO:0000313" key="2">
    <source>
        <dbReference type="Proteomes" id="UP001195483"/>
    </source>
</evidence>
<sequence length="112" mass="13375">MKSGNIQIEDRSYYIRPSLTGDTPPKLLDATDNISRRYLLLDQTYLQAEDWFKNEGAYNVYETHVRWNHKIPFRPFTRQEKQNLYHLPDNMLSSRNAAYLQDRRTPCENSYA</sequence>
<reference evidence="1" key="3">
    <citation type="submission" date="2023-05" db="EMBL/GenBank/DDBJ databases">
        <authorList>
            <person name="Smith C.H."/>
        </authorList>
    </citation>
    <scope>NUCLEOTIDE SEQUENCE</scope>
    <source>
        <strain evidence="1">CHS0354</strain>
        <tissue evidence="1">Mantle</tissue>
    </source>
</reference>
<proteinExistence type="predicted"/>
<keyword evidence="2" id="KW-1185">Reference proteome</keyword>
<reference evidence="1" key="1">
    <citation type="journal article" date="2021" name="Genome Biol. Evol.">
        <title>A High-Quality Reference Genome for a Parasitic Bivalve with Doubly Uniparental Inheritance (Bivalvia: Unionida).</title>
        <authorList>
            <person name="Smith C.H."/>
        </authorList>
    </citation>
    <scope>NUCLEOTIDE SEQUENCE</scope>
    <source>
        <strain evidence="1">CHS0354</strain>
    </source>
</reference>
<dbReference type="Proteomes" id="UP001195483">
    <property type="component" value="Unassembled WGS sequence"/>
</dbReference>
<dbReference type="EMBL" id="JAEAOA010000657">
    <property type="protein sequence ID" value="KAK3608758.1"/>
    <property type="molecule type" value="Genomic_DNA"/>
</dbReference>